<name>B0DKG4_LACBS</name>
<accession>B0DKG4</accession>
<evidence type="ECO:0000313" key="2">
    <source>
        <dbReference type="Proteomes" id="UP000001194"/>
    </source>
</evidence>
<dbReference type="Proteomes" id="UP000001194">
    <property type="component" value="Unassembled WGS sequence"/>
</dbReference>
<proteinExistence type="predicted"/>
<organism evidence="2">
    <name type="scientific">Laccaria bicolor (strain S238N-H82 / ATCC MYA-4686)</name>
    <name type="common">Bicoloured deceiver</name>
    <name type="synonym">Laccaria laccata var. bicolor</name>
    <dbReference type="NCBI Taxonomy" id="486041"/>
    <lineage>
        <taxon>Eukaryota</taxon>
        <taxon>Fungi</taxon>
        <taxon>Dikarya</taxon>
        <taxon>Basidiomycota</taxon>
        <taxon>Agaricomycotina</taxon>
        <taxon>Agaricomycetes</taxon>
        <taxon>Agaricomycetidae</taxon>
        <taxon>Agaricales</taxon>
        <taxon>Agaricineae</taxon>
        <taxon>Hydnangiaceae</taxon>
        <taxon>Laccaria</taxon>
    </lineage>
</organism>
<dbReference type="GeneID" id="6079892"/>
<dbReference type="AlphaFoldDB" id="B0DKG4"/>
<dbReference type="RefSeq" id="XP_001884450.1">
    <property type="nucleotide sequence ID" value="XM_001884415.1"/>
</dbReference>
<dbReference type="HOGENOM" id="CLU_455654_0_0_1"/>
<sequence length="599" mass="67116">MQPDTGCSWCLFPLTLCLHHSELSEIQSTDFATFEIGTTELPVVASPQDRYLLANNSFPLMQDLLSALEEGDMSNPIGLRGQWQPPPLPTDPTVSGVGSARPLPQPVVASAALISAAHRRRTNLSSRRFVTNVVAAGKASRRGPLRFAILKSADRILWLWVTSYHHVQRGVLSFPVVVPWIYFLNLSFRRTAPGHSGRSDSGLLKRLKSGDTTCHIISAIFPRRMNGHGEGIVEISMRINVDVFVSTSSTSSLHPLPFLSSNISTFNVQRSSPYISPNPPLPAHLTTPALPTYADHHTSHTSLSNMREGGRVAWSEKMDEYVVEIERLFGMMLEDADERRLLLDAVDTLNRPLVGIWWINLYSNISLVRGRLFSTFMSDSNVCVLLPTLTRIAPHYHPHHEMFTVLNLMSVFALQDDILRSTGRTNVSEMVSSHPRSSFIAHLILVDLNPMGSSLPSQRHIILCLEFRPRLYLVQFLTPLARHRILLVLPRLLRDISFPPCLGHAKRAPKSDDGSLLNSEIAFANDVDVELSRILALPRETRPLPKPCVLSFKWLTYPFVRDEQAQYVIATIIVAHLSWISLKEHIRVARLGCAMKMIE</sequence>
<dbReference type="KEGG" id="lbc:LACBIDRAFT_330150"/>
<gene>
    <name evidence="1" type="ORF">LACBIDRAFT_330150</name>
</gene>
<dbReference type="EMBL" id="DS547115">
    <property type="protein sequence ID" value="EDR05060.1"/>
    <property type="molecule type" value="Genomic_DNA"/>
</dbReference>
<keyword evidence="2" id="KW-1185">Reference proteome</keyword>
<reference evidence="1 2" key="1">
    <citation type="journal article" date="2008" name="Nature">
        <title>The genome of Laccaria bicolor provides insights into mycorrhizal symbiosis.</title>
        <authorList>
            <person name="Martin F."/>
            <person name="Aerts A."/>
            <person name="Ahren D."/>
            <person name="Brun A."/>
            <person name="Danchin E.G.J."/>
            <person name="Duchaussoy F."/>
            <person name="Gibon J."/>
            <person name="Kohler A."/>
            <person name="Lindquist E."/>
            <person name="Pereda V."/>
            <person name="Salamov A."/>
            <person name="Shapiro H.J."/>
            <person name="Wuyts J."/>
            <person name="Blaudez D."/>
            <person name="Buee M."/>
            <person name="Brokstein P."/>
            <person name="Canbaeck B."/>
            <person name="Cohen D."/>
            <person name="Courty P.E."/>
            <person name="Coutinho P.M."/>
            <person name="Delaruelle C."/>
            <person name="Detter J.C."/>
            <person name="Deveau A."/>
            <person name="DiFazio S."/>
            <person name="Duplessis S."/>
            <person name="Fraissinet-Tachet L."/>
            <person name="Lucic E."/>
            <person name="Frey-Klett P."/>
            <person name="Fourrey C."/>
            <person name="Feussner I."/>
            <person name="Gay G."/>
            <person name="Grimwood J."/>
            <person name="Hoegger P.J."/>
            <person name="Jain P."/>
            <person name="Kilaru S."/>
            <person name="Labbe J."/>
            <person name="Lin Y.C."/>
            <person name="Legue V."/>
            <person name="Le Tacon F."/>
            <person name="Marmeisse R."/>
            <person name="Melayah D."/>
            <person name="Montanini B."/>
            <person name="Muratet M."/>
            <person name="Nehls U."/>
            <person name="Niculita-Hirzel H."/>
            <person name="Oudot-Le Secq M.P."/>
            <person name="Peter M."/>
            <person name="Quesneville H."/>
            <person name="Rajashekar B."/>
            <person name="Reich M."/>
            <person name="Rouhier N."/>
            <person name="Schmutz J."/>
            <person name="Yin T."/>
            <person name="Chalot M."/>
            <person name="Henrissat B."/>
            <person name="Kuees U."/>
            <person name="Lucas S."/>
            <person name="Van de Peer Y."/>
            <person name="Podila G.K."/>
            <person name="Polle A."/>
            <person name="Pukkila P.J."/>
            <person name="Richardson P.M."/>
            <person name="Rouze P."/>
            <person name="Sanders I.R."/>
            <person name="Stajich J.E."/>
            <person name="Tunlid A."/>
            <person name="Tuskan G."/>
            <person name="Grigoriev I.V."/>
        </authorList>
    </citation>
    <scope>NUCLEOTIDE SEQUENCE [LARGE SCALE GENOMIC DNA]</scope>
    <source>
        <strain evidence="2">S238N-H82 / ATCC MYA-4686</strain>
    </source>
</reference>
<evidence type="ECO:0000313" key="1">
    <source>
        <dbReference type="EMBL" id="EDR05060.1"/>
    </source>
</evidence>
<protein>
    <submittedName>
        <fullName evidence="1">Predicted protein</fullName>
    </submittedName>
</protein>
<dbReference type="InParanoid" id="B0DKG4"/>